<evidence type="ECO:0000313" key="3">
    <source>
        <dbReference type="Proteomes" id="UP000255467"/>
    </source>
</evidence>
<protein>
    <submittedName>
        <fullName evidence="2">Uncharacterized protein</fullName>
    </submittedName>
</protein>
<accession>A0A378YPM3</accession>
<feature type="signal peptide" evidence="1">
    <location>
        <begin position="1"/>
        <end position="30"/>
    </location>
</feature>
<evidence type="ECO:0000313" key="2">
    <source>
        <dbReference type="EMBL" id="SUA79082.1"/>
    </source>
</evidence>
<dbReference type="Proteomes" id="UP000255467">
    <property type="component" value="Unassembled WGS sequence"/>
</dbReference>
<sequence length="238" mass="25909">MITSRIVAAFAVVLALTGALLTAGGGTAEAYGPWSCAPDDPLRPTAELVGTWNTATITDPADPRLDDPLTQFELEVNLTAAMELGLTVYSEPVDGVYWSEQSRQLTYEPARRFELACTGRDNLCWIADDLRVRYNQEAVVGIEFLPADDERADGFLVRVPGVELSRVHDALLADPVARERLGGGSVTEDGTLVLIADRADLEVARTFVRDLGARWDAATVRYGDRQLVTGYCVPGVYF</sequence>
<gene>
    <name evidence="2" type="ORF">NCTC1934_03623</name>
</gene>
<dbReference type="RefSeq" id="WP_085996461.1">
    <property type="nucleotide sequence ID" value="NZ_UGRY01000002.1"/>
</dbReference>
<organism evidence="2 3">
    <name type="scientific">Nocardia otitidiscaviarum</name>
    <dbReference type="NCBI Taxonomy" id="1823"/>
    <lineage>
        <taxon>Bacteria</taxon>
        <taxon>Bacillati</taxon>
        <taxon>Actinomycetota</taxon>
        <taxon>Actinomycetes</taxon>
        <taxon>Mycobacteriales</taxon>
        <taxon>Nocardiaceae</taxon>
        <taxon>Nocardia</taxon>
    </lineage>
</organism>
<dbReference type="OrthoDB" id="4159887at2"/>
<dbReference type="EMBL" id="UGRY01000002">
    <property type="protein sequence ID" value="SUA79082.1"/>
    <property type="molecule type" value="Genomic_DNA"/>
</dbReference>
<evidence type="ECO:0000256" key="1">
    <source>
        <dbReference type="SAM" id="SignalP"/>
    </source>
</evidence>
<dbReference type="STRING" id="1406858.GCA_000710895_03380"/>
<name>A0A378YPM3_9NOCA</name>
<reference evidence="2 3" key="1">
    <citation type="submission" date="2018-06" db="EMBL/GenBank/DDBJ databases">
        <authorList>
            <consortium name="Pathogen Informatics"/>
            <person name="Doyle S."/>
        </authorList>
    </citation>
    <scope>NUCLEOTIDE SEQUENCE [LARGE SCALE GENOMIC DNA]</scope>
    <source>
        <strain evidence="2 3">NCTC1934</strain>
    </source>
</reference>
<keyword evidence="1" id="KW-0732">Signal</keyword>
<keyword evidence="3" id="KW-1185">Reference proteome</keyword>
<feature type="chain" id="PRO_5017077472" evidence="1">
    <location>
        <begin position="31"/>
        <end position="238"/>
    </location>
</feature>
<dbReference type="AlphaFoldDB" id="A0A378YPM3"/>
<proteinExistence type="predicted"/>